<evidence type="ECO:0000313" key="3">
    <source>
        <dbReference type="Proteomes" id="UP001595075"/>
    </source>
</evidence>
<protein>
    <submittedName>
        <fullName evidence="2">Uncharacterized protein</fullName>
    </submittedName>
</protein>
<evidence type="ECO:0000256" key="1">
    <source>
        <dbReference type="SAM" id="MobiDB-lite"/>
    </source>
</evidence>
<gene>
    <name evidence="2" type="ORF">VTL71DRAFT_11177</name>
</gene>
<organism evidence="2 3">
    <name type="scientific">Oculimacula yallundae</name>
    <dbReference type="NCBI Taxonomy" id="86028"/>
    <lineage>
        <taxon>Eukaryota</taxon>
        <taxon>Fungi</taxon>
        <taxon>Dikarya</taxon>
        <taxon>Ascomycota</taxon>
        <taxon>Pezizomycotina</taxon>
        <taxon>Leotiomycetes</taxon>
        <taxon>Helotiales</taxon>
        <taxon>Ploettnerulaceae</taxon>
        <taxon>Oculimacula</taxon>
    </lineage>
</organism>
<feature type="region of interest" description="Disordered" evidence="1">
    <location>
        <begin position="301"/>
        <end position="322"/>
    </location>
</feature>
<name>A0ABR4CWM9_9HELO</name>
<accession>A0ABR4CWM9</accession>
<dbReference type="EMBL" id="JAZHXI010000003">
    <property type="protein sequence ID" value="KAL2073851.1"/>
    <property type="molecule type" value="Genomic_DNA"/>
</dbReference>
<dbReference type="Proteomes" id="UP001595075">
    <property type="component" value="Unassembled WGS sequence"/>
</dbReference>
<evidence type="ECO:0000313" key="2">
    <source>
        <dbReference type="EMBL" id="KAL2073851.1"/>
    </source>
</evidence>
<sequence>MDSMSEINRNEVGLGCILHLQKIYSDECSACQDHENCALDSEVYGHPVVVVGISPKNDGADATIFFLPMTGSKPSPANKCHLTPLSHKQHKIVTRSKYRLEGRQWMAKETYNRVGHVYATALSRFAPFEKDPYNKEGSKAYTFRLDKDSHYTLVYGTKFAVEVYAPTRHLKRAAGLTDTMEETKVYSARCLDIQPGRKGSTICDPEPDGEHRKTSYVSGSQSARVFESTQIKNNSANLSPYFLVLESYSHDAIRGLGESNPFGDYTMTLTQPVENPELKADWLQKAPSGLIRLSKVAVSVNAKRKKNGQTTKAPPKTGSKKY</sequence>
<comment type="caution">
    <text evidence="2">The sequence shown here is derived from an EMBL/GenBank/DDBJ whole genome shotgun (WGS) entry which is preliminary data.</text>
</comment>
<proteinExistence type="predicted"/>
<reference evidence="2 3" key="1">
    <citation type="journal article" date="2024" name="Commun. Biol.">
        <title>Comparative genomic analysis of thermophilic fungi reveals convergent evolutionary adaptations and gene losses.</title>
        <authorList>
            <person name="Steindorff A.S."/>
            <person name="Aguilar-Pontes M.V."/>
            <person name="Robinson A.J."/>
            <person name="Andreopoulos B."/>
            <person name="LaButti K."/>
            <person name="Kuo A."/>
            <person name="Mondo S."/>
            <person name="Riley R."/>
            <person name="Otillar R."/>
            <person name="Haridas S."/>
            <person name="Lipzen A."/>
            <person name="Grimwood J."/>
            <person name="Schmutz J."/>
            <person name="Clum A."/>
            <person name="Reid I.D."/>
            <person name="Moisan M.C."/>
            <person name="Butler G."/>
            <person name="Nguyen T.T.M."/>
            <person name="Dewar K."/>
            <person name="Conant G."/>
            <person name="Drula E."/>
            <person name="Henrissat B."/>
            <person name="Hansel C."/>
            <person name="Singer S."/>
            <person name="Hutchinson M.I."/>
            <person name="de Vries R.P."/>
            <person name="Natvig D.O."/>
            <person name="Powell A.J."/>
            <person name="Tsang A."/>
            <person name="Grigoriev I.V."/>
        </authorList>
    </citation>
    <scope>NUCLEOTIDE SEQUENCE [LARGE SCALE GENOMIC DNA]</scope>
    <source>
        <strain evidence="2 3">CBS 494.80</strain>
    </source>
</reference>
<keyword evidence="3" id="KW-1185">Reference proteome</keyword>